<dbReference type="Gene3D" id="3.30.70.1290">
    <property type="entry name" value="Transposase IS200-like"/>
    <property type="match status" value="1"/>
</dbReference>
<dbReference type="GO" id="GO:0003677">
    <property type="term" value="F:DNA binding"/>
    <property type="evidence" value="ECO:0007669"/>
    <property type="project" value="InterPro"/>
</dbReference>
<dbReference type="AlphaFoldDB" id="A0A2H0ULG7"/>
<dbReference type="PANTHER" id="PTHR34322:SF2">
    <property type="entry name" value="TRANSPOSASE IS200-LIKE DOMAIN-CONTAINING PROTEIN"/>
    <property type="match status" value="1"/>
</dbReference>
<evidence type="ECO:0000313" key="2">
    <source>
        <dbReference type="EMBL" id="PIR87238.1"/>
    </source>
</evidence>
<proteinExistence type="predicted"/>
<gene>
    <name evidence="2" type="ORF">COU11_01650</name>
</gene>
<dbReference type="InterPro" id="IPR036515">
    <property type="entry name" value="Transposase_17_sf"/>
</dbReference>
<organism evidence="2 3">
    <name type="scientific">Candidatus Harrisonbacteria bacterium CG10_big_fil_rev_8_21_14_0_10_49_15</name>
    <dbReference type="NCBI Taxonomy" id="1974587"/>
    <lineage>
        <taxon>Bacteria</taxon>
        <taxon>Candidatus Harrisoniibacteriota</taxon>
    </lineage>
</organism>
<reference evidence="3" key="1">
    <citation type="submission" date="2017-09" db="EMBL/GenBank/DDBJ databases">
        <title>Depth-based differentiation of microbial function through sediment-hosted aquifers and enrichment of novel symbionts in the deep terrestrial subsurface.</title>
        <authorList>
            <person name="Probst A.J."/>
            <person name="Ladd B."/>
            <person name="Jarett J.K."/>
            <person name="Geller-Mcgrath D.E."/>
            <person name="Sieber C.M.K."/>
            <person name="Emerson J.B."/>
            <person name="Anantharaman K."/>
            <person name="Thomas B.C."/>
            <person name="Malmstrom R."/>
            <person name="Stieglmeier M."/>
            <person name="Klingl A."/>
            <person name="Woyke T."/>
            <person name="Ryan C.M."/>
            <person name="Banfield J.F."/>
        </authorList>
    </citation>
    <scope>NUCLEOTIDE SEQUENCE [LARGE SCALE GENOMIC DNA]</scope>
</reference>
<protein>
    <recommendedName>
        <fullName evidence="1">Transposase IS200-like domain-containing protein</fullName>
    </recommendedName>
</protein>
<accession>A0A2H0ULG7</accession>
<dbReference type="SUPFAM" id="SSF143422">
    <property type="entry name" value="Transposase IS200-like"/>
    <property type="match status" value="1"/>
</dbReference>
<sequence>MRKLQFESGKLYHVYNRGTDGRPIFSDDSDYARFIHGLFVFNDTASVPHAFYQPLIDDLQSYEAEPRNFSVGKYRTRPVSHRELIVKIHCFCLMRNHFHLLLEPIIDGGIPKFMQKLGTGYTMYFNARSERKGVLFQGAFKAVALEGEAHFIHLPYYIHANPLDYFDRGWRSGSVSKPEEAYEYLCKYKWSSFPDYIGEKNMPSVTQRDFLLEYVDGPQAYKDGFLRWLQAEILFSDLDSTTTLED</sequence>
<dbReference type="EMBL" id="PFBD01000015">
    <property type="protein sequence ID" value="PIR87238.1"/>
    <property type="molecule type" value="Genomic_DNA"/>
</dbReference>
<dbReference type="PANTHER" id="PTHR34322">
    <property type="entry name" value="TRANSPOSASE, Y1_TNP DOMAIN-CONTAINING"/>
    <property type="match status" value="1"/>
</dbReference>
<dbReference type="GO" id="GO:0006313">
    <property type="term" value="P:DNA transposition"/>
    <property type="evidence" value="ECO:0007669"/>
    <property type="project" value="InterPro"/>
</dbReference>
<feature type="domain" description="Transposase IS200-like" evidence="1">
    <location>
        <begin position="7"/>
        <end position="161"/>
    </location>
</feature>
<dbReference type="Pfam" id="PF01797">
    <property type="entry name" value="Y1_Tnp"/>
    <property type="match status" value="1"/>
</dbReference>
<name>A0A2H0ULG7_9BACT</name>
<dbReference type="GO" id="GO:0004803">
    <property type="term" value="F:transposase activity"/>
    <property type="evidence" value="ECO:0007669"/>
    <property type="project" value="InterPro"/>
</dbReference>
<comment type="caution">
    <text evidence="2">The sequence shown here is derived from an EMBL/GenBank/DDBJ whole genome shotgun (WGS) entry which is preliminary data.</text>
</comment>
<evidence type="ECO:0000313" key="3">
    <source>
        <dbReference type="Proteomes" id="UP000229526"/>
    </source>
</evidence>
<evidence type="ECO:0000259" key="1">
    <source>
        <dbReference type="SMART" id="SM01321"/>
    </source>
</evidence>
<dbReference type="Proteomes" id="UP000229526">
    <property type="component" value="Unassembled WGS sequence"/>
</dbReference>
<dbReference type="SMART" id="SM01321">
    <property type="entry name" value="Y1_Tnp"/>
    <property type="match status" value="1"/>
</dbReference>
<dbReference type="InterPro" id="IPR002686">
    <property type="entry name" value="Transposase_17"/>
</dbReference>